<keyword evidence="4" id="KW-1185">Reference proteome</keyword>
<dbReference type="InterPro" id="IPR036388">
    <property type="entry name" value="WH-like_DNA-bd_sf"/>
</dbReference>
<dbReference type="SMART" id="SM00421">
    <property type="entry name" value="HTH_LUXR"/>
    <property type="match status" value="1"/>
</dbReference>
<dbReference type="PRINTS" id="PR00038">
    <property type="entry name" value="HTHLUXR"/>
</dbReference>
<feature type="compositionally biased region" description="Basic and acidic residues" evidence="1">
    <location>
        <begin position="635"/>
        <end position="647"/>
    </location>
</feature>
<feature type="compositionally biased region" description="Low complexity" evidence="1">
    <location>
        <begin position="700"/>
        <end position="710"/>
    </location>
</feature>
<feature type="region of interest" description="Disordered" evidence="1">
    <location>
        <begin position="615"/>
        <end position="710"/>
    </location>
</feature>
<evidence type="ECO:0000256" key="1">
    <source>
        <dbReference type="SAM" id="MobiDB-lite"/>
    </source>
</evidence>
<dbReference type="InterPro" id="IPR016032">
    <property type="entry name" value="Sig_transdc_resp-reg_C-effctor"/>
</dbReference>
<dbReference type="InterPro" id="IPR027417">
    <property type="entry name" value="P-loop_NTPase"/>
</dbReference>
<sequence>MSKQKVSAGISDREAEVLALVGQHRSNAEIAAELYISVRTVETHVSSLLRKVGVPDRRALAGRAAELTRAEPTGEAATTLPAPLTSFVGRTGERVALREAVTAHRQVTALGPGGVGKTRLALAVAADLAGAFGDGAWFVDLVSVTDPEMTGSAVARALGLGEQQGRSLDDSVLAALTDRHTLLVLDNCEHLLDGVVPFVERLLAHCPRVSVLATSRARLMVPFEQVYPVPSLSVDGGTADAVALFLDRAAALGSTVPAEQVDQVSEVCQRLDGLALAIELAAARLPTLGLDGLRASLADPLRLLVGGRRADERHRSVRAMLDWSQALLTAEDRCLLRRIAVFVAPFTAADAVAVAGYAPLEPFSVTEGLARLAEQSLLAAVPSARGTRYRALATIRQYETEQLVETGELVDVLARHLRWCLTTATALDAAEPTGDWRTRFDAAADDIRAALAWAAEQDDHRADAHALASTLARLTFSRNLIGESQLRYEQAATLTDDPAAAAAALRHAAEVAGCRMRGEDMYRLYRAAADIARTAGEQAAAARDLATAAITVFRLADTFSAPPPPTEAATLLAEARALGGDDPAAVAAVALAECGVLAHLDDAIADEPKTIVPKADSFGETTVDSTRGTASVTPREPDRRAAAEHDTAPVIGQPPATPAVRAISAGTTPAATAHAASGRTTPPTDATRPIVGSAAEPTPAATHPNAGSTAAAAAEPAAAAIVLARRAVELAERTGEPLAHSAALDALAAAQCWVGDIFAAAETARRRVELLAELPVSPASALERGNALAEAAETLIGVGDLAAARRCGEQLRDLPLLAERGDFATSRLLVADALAGNLDEVVTASGRFLDAWELAGRPRAPHLAIAATAVALAHGLRGDDRARADWLGIVDALGVTADQNAFSAIADAVLLLHHGRADKALVRLAAPPEDLDVEYVWVWRHWYTALRAEAATLTDDPRAPEFLTAASAVASGNPIASAIIDRAAALHDKDLGRLPAVAAAFEAAACPYQRDRTRSLGGDA</sequence>
<feature type="compositionally biased region" description="Low complexity" evidence="1">
    <location>
        <begin position="664"/>
        <end position="681"/>
    </location>
</feature>
<dbReference type="Gene3D" id="1.10.10.10">
    <property type="entry name" value="Winged helix-like DNA-binding domain superfamily/Winged helix DNA-binding domain"/>
    <property type="match status" value="1"/>
</dbReference>
<feature type="compositionally biased region" description="Polar residues" evidence="1">
    <location>
        <begin position="619"/>
        <end position="632"/>
    </location>
</feature>
<dbReference type="Pfam" id="PF00196">
    <property type="entry name" value="GerE"/>
    <property type="match status" value="1"/>
</dbReference>
<dbReference type="SUPFAM" id="SSF52540">
    <property type="entry name" value="P-loop containing nucleoside triphosphate hydrolases"/>
    <property type="match status" value="1"/>
</dbReference>
<name>A0A378YGM1_9NOCA</name>
<evidence type="ECO:0000259" key="2">
    <source>
        <dbReference type="PROSITE" id="PS50043"/>
    </source>
</evidence>
<dbReference type="Gene3D" id="3.40.50.300">
    <property type="entry name" value="P-loop containing nucleotide triphosphate hydrolases"/>
    <property type="match status" value="1"/>
</dbReference>
<evidence type="ECO:0000313" key="4">
    <source>
        <dbReference type="Proteomes" id="UP000255467"/>
    </source>
</evidence>
<reference evidence="3 4" key="1">
    <citation type="submission" date="2018-06" db="EMBL/GenBank/DDBJ databases">
        <authorList>
            <consortium name="Pathogen Informatics"/>
            <person name="Doyle S."/>
        </authorList>
    </citation>
    <scope>NUCLEOTIDE SEQUENCE [LARGE SCALE GENOMIC DNA]</scope>
    <source>
        <strain evidence="3 4">NCTC1934</strain>
    </source>
</reference>
<dbReference type="CDD" id="cd06170">
    <property type="entry name" value="LuxR_C_like"/>
    <property type="match status" value="1"/>
</dbReference>
<dbReference type="PROSITE" id="PS50043">
    <property type="entry name" value="HTH_LUXR_2"/>
    <property type="match status" value="1"/>
</dbReference>
<dbReference type="AlphaFoldDB" id="A0A378YGM1"/>
<dbReference type="EMBL" id="UGRY01000002">
    <property type="protein sequence ID" value="SUA76312.1"/>
    <property type="molecule type" value="Genomic_DNA"/>
</dbReference>
<dbReference type="SUPFAM" id="SSF46894">
    <property type="entry name" value="C-terminal effector domain of the bipartite response regulators"/>
    <property type="match status" value="1"/>
</dbReference>
<protein>
    <submittedName>
        <fullName evidence="3">Spore germination protein gerE</fullName>
    </submittedName>
</protein>
<dbReference type="Proteomes" id="UP000255467">
    <property type="component" value="Unassembled WGS sequence"/>
</dbReference>
<dbReference type="GO" id="GO:0006355">
    <property type="term" value="P:regulation of DNA-templated transcription"/>
    <property type="evidence" value="ECO:0007669"/>
    <property type="project" value="InterPro"/>
</dbReference>
<proteinExistence type="predicted"/>
<dbReference type="PANTHER" id="PTHR47691">
    <property type="entry name" value="REGULATOR-RELATED"/>
    <property type="match status" value="1"/>
</dbReference>
<dbReference type="RefSeq" id="WP_255222260.1">
    <property type="nucleotide sequence ID" value="NZ_UGRY01000002.1"/>
</dbReference>
<organism evidence="3 4">
    <name type="scientific">Nocardia otitidiscaviarum</name>
    <dbReference type="NCBI Taxonomy" id="1823"/>
    <lineage>
        <taxon>Bacteria</taxon>
        <taxon>Bacillati</taxon>
        <taxon>Actinomycetota</taxon>
        <taxon>Actinomycetes</taxon>
        <taxon>Mycobacteriales</taxon>
        <taxon>Nocardiaceae</taxon>
        <taxon>Nocardia</taxon>
    </lineage>
</organism>
<dbReference type="GO" id="GO:0003677">
    <property type="term" value="F:DNA binding"/>
    <property type="evidence" value="ECO:0007669"/>
    <property type="project" value="InterPro"/>
</dbReference>
<feature type="domain" description="HTH luxR-type" evidence="2">
    <location>
        <begin position="1"/>
        <end position="68"/>
    </location>
</feature>
<gene>
    <name evidence="3" type="primary">gerE_2</name>
    <name evidence="3" type="ORF">NCTC1934_02488</name>
</gene>
<dbReference type="PANTHER" id="PTHR47691:SF3">
    <property type="entry name" value="HTH-TYPE TRANSCRIPTIONAL REGULATOR RV0890C-RELATED"/>
    <property type="match status" value="1"/>
</dbReference>
<dbReference type="STRING" id="1406858.GCA_000710895_02326"/>
<dbReference type="InterPro" id="IPR000792">
    <property type="entry name" value="Tscrpt_reg_LuxR_C"/>
</dbReference>
<evidence type="ECO:0000313" key="3">
    <source>
        <dbReference type="EMBL" id="SUA76312.1"/>
    </source>
</evidence>
<accession>A0A378YGM1</accession>